<organism evidence="1 2">
    <name type="scientific">Parathielavia appendiculata</name>
    <dbReference type="NCBI Taxonomy" id="2587402"/>
    <lineage>
        <taxon>Eukaryota</taxon>
        <taxon>Fungi</taxon>
        <taxon>Dikarya</taxon>
        <taxon>Ascomycota</taxon>
        <taxon>Pezizomycotina</taxon>
        <taxon>Sordariomycetes</taxon>
        <taxon>Sordariomycetidae</taxon>
        <taxon>Sordariales</taxon>
        <taxon>Chaetomiaceae</taxon>
        <taxon>Parathielavia</taxon>
    </lineage>
</organism>
<keyword evidence="2" id="KW-1185">Reference proteome</keyword>
<dbReference type="SUPFAM" id="SSF81383">
    <property type="entry name" value="F-box domain"/>
    <property type="match status" value="1"/>
</dbReference>
<dbReference type="RefSeq" id="XP_062646221.1">
    <property type="nucleotide sequence ID" value="XM_062791327.1"/>
</dbReference>
<name>A0AAN6Z1T8_9PEZI</name>
<dbReference type="AlphaFoldDB" id="A0AAN6Z1T8"/>
<dbReference type="InterPro" id="IPR036047">
    <property type="entry name" value="F-box-like_dom_sf"/>
</dbReference>
<dbReference type="Gene3D" id="1.20.1280.50">
    <property type="match status" value="1"/>
</dbReference>
<evidence type="ECO:0008006" key="3">
    <source>
        <dbReference type="Google" id="ProtNLM"/>
    </source>
</evidence>
<protein>
    <recommendedName>
        <fullName evidence="3">F-box domain-containing protein</fullName>
    </recommendedName>
</protein>
<proteinExistence type="predicted"/>
<gene>
    <name evidence="1" type="ORF">N657DRAFT_635195</name>
</gene>
<reference evidence="1" key="2">
    <citation type="submission" date="2023-05" db="EMBL/GenBank/DDBJ databases">
        <authorList>
            <consortium name="Lawrence Berkeley National Laboratory"/>
            <person name="Steindorff A."/>
            <person name="Hensen N."/>
            <person name="Bonometti L."/>
            <person name="Westerberg I."/>
            <person name="Brannstrom I.O."/>
            <person name="Guillou S."/>
            <person name="Cros-Aarteil S."/>
            <person name="Calhoun S."/>
            <person name="Haridas S."/>
            <person name="Kuo A."/>
            <person name="Mondo S."/>
            <person name="Pangilinan J."/>
            <person name="Riley R."/>
            <person name="Labutti K."/>
            <person name="Andreopoulos B."/>
            <person name="Lipzen A."/>
            <person name="Chen C."/>
            <person name="Yanf M."/>
            <person name="Daum C."/>
            <person name="Ng V."/>
            <person name="Clum A."/>
            <person name="Ohm R."/>
            <person name="Martin F."/>
            <person name="Silar P."/>
            <person name="Natvig D."/>
            <person name="Lalanne C."/>
            <person name="Gautier V."/>
            <person name="Ament-Velasquez S.L."/>
            <person name="Kruys A."/>
            <person name="Hutchinson M.I."/>
            <person name="Powell A.J."/>
            <person name="Barry K."/>
            <person name="Miller A.N."/>
            <person name="Grigoriev I.V."/>
            <person name="Debuchy R."/>
            <person name="Gladieux P."/>
            <person name="Thoren M.H."/>
            <person name="Johannesson H."/>
        </authorList>
    </citation>
    <scope>NUCLEOTIDE SEQUENCE</scope>
    <source>
        <strain evidence="1">CBS 731.68</strain>
    </source>
</reference>
<dbReference type="EMBL" id="MU853231">
    <property type="protein sequence ID" value="KAK4122450.1"/>
    <property type="molecule type" value="Genomic_DNA"/>
</dbReference>
<sequence>MKAGLAVGFKLRLADVAAVSRAGRPRDRVAEPERNIDLMPPSIQATPIHLDSSPRLIGFPFHSTCWCILFKRLSWGDRELQLLFDLCLSFRNEEIMFDWDHNYGGTVSYDDDCRVLGPGEEPHLSSWADNDPNDGEEYPLHLHELDRIFEQRTNDSIPTANCPTRLQRYARPTHADAFQMLTVEILQSILVRLPAPDVAAVRMVSPAVANVHLHDKFWRTRFLSGREFDFIFETQRHPHDSSFKGRWKSTYFSVRELRHLPVVAGSASCDGSSVPFSIEDNGDSSSVDMDWETASSEEVLCAR</sequence>
<reference evidence="1" key="1">
    <citation type="journal article" date="2023" name="Mol. Phylogenet. Evol.">
        <title>Genome-scale phylogeny and comparative genomics of the fungal order Sordariales.</title>
        <authorList>
            <person name="Hensen N."/>
            <person name="Bonometti L."/>
            <person name="Westerberg I."/>
            <person name="Brannstrom I.O."/>
            <person name="Guillou S."/>
            <person name="Cros-Aarteil S."/>
            <person name="Calhoun S."/>
            <person name="Haridas S."/>
            <person name="Kuo A."/>
            <person name="Mondo S."/>
            <person name="Pangilinan J."/>
            <person name="Riley R."/>
            <person name="LaButti K."/>
            <person name="Andreopoulos B."/>
            <person name="Lipzen A."/>
            <person name="Chen C."/>
            <person name="Yan M."/>
            <person name="Daum C."/>
            <person name="Ng V."/>
            <person name="Clum A."/>
            <person name="Steindorff A."/>
            <person name="Ohm R.A."/>
            <person name="Martin F."/>
            <person name="Silar P."/>
            <person name="Natvig D.O."/>
            <person name="Lalanne C."/>
            <person name="Gautier V."/>
            <person name="Ament-Velasquez S.L."/>
            <person name="Kruys A."/>
            <person name="Hutchinson M.I."/>
            <person name="Powell A.J."/>
            <person name="Barry K."/>
            <person name="Miller A.N."/>
            <person name="Grigoriev I.V."/>
            <person name="Debuchy R."/>
            <person name="Gladieux P."/>
            <person name="Hiltunen Thoren M."/>
            <person name="Johannesson H."/>
        </authorList>
    </citation>
    <scope>NUCLEOTIDE SEQUENCE</scope>
    <source>
        <strain evidence="1">CBS 731.68</strain>
    </source>
</reference>
<accession>A0AAN6Z1T8</accession>
<dbReference type="Proteomes" id="UP001302602">
    <property type="component" value="Unassembled WGS sequence"/>
</dbReference>
<dbReference type="GeneID" id="87828096"/>
<evidence type="ECO:0000313" key="2">
    <source>
        <dbReference type="Proteomes" id="UP001302602"/>
    </source>
</evidence>
<evidence type="ECO:0000313" key="1">
    <source>
        <dbReference type="EMBL" id="KAK4122450.1"/>
    </source>
</evidence>
<comment type="caution">
    <text evidence="1">The sequence shown here is derived from an EMBL/GenBank/DDBJ whole genome shotgun (WGS) entry which is preliminary data.</text>
</comment>